<organism evidence="1">
    <name type="scientific">Myoviridae sp. ctCo31</name>
    <dbReference type="NCBI Taxonomy" id="2825053"/>
    <lineage>
        <taxon>Viruses</taxon>
        <taxon>Duplodnaviria</taxon>
        <taxon>Heunggongvirae</taxon>
        <taxon>Uroviricota</taxon>
        <taxon>Caudoviricetes</taxon>
    </lineage>
</organism>
<proteinExistence type="predicted"/>
<protein>
    <submittedName>
        <fullName evidence="1">Uncharacterized protein</fullName>
    </submittedName>
</protein>
<evidence type="ECO:0000313" key="1">
    <source>
        <dbReference type="EMBL" id="DAF95678.1"/>
    </source>
</evidence>
<sequence>MAWNDGYDSWRTAEPEPTKAEMFSEKYVEEKSEEIVKFLQGYDDLDLCEFVDWDKLDKVLSEKSEEALQDAKDQAKIDAYESRFDY</sequence>
<name>A0A8S5UMS2_9CAUD</name>
<dbReference type="EMBL" id="BK016109">
    <property type="protein sequence ID" value="DAF95678.1"/>
    <property type="molecule type" value="Genomic_DNA"/>
</dbReference>
<reference evidence="1" key="1">
    <citation type="journal article" date="2021" name="Proc. Natl. Acad. Sci. U.S.A.">
        <title>A Catalog of Tens of Thousands of Viruses from Human Metagenomes Reveals Hidden Associations with Chronic Diseases.</title>
        <authorList>
            <person name="Tisza M.J."/>
            <person name="Buck C.B."/>
        </authorList>
    </citation>
    <scope>NUCLEOTIDE SEQUENCE</scope>
    <source>
        <strain evidence="1">CtCo31</strain>
    </source>
</reference>
<accession>A0A8S5UMS2</accession>